<dbReference type="EMBL" id="OZ019905">
    <property type="protein sequence ID" value="CAK9201984.1"/>
    <property type="molecule type" value="Genomic_DNA"/>
</dbReference>
<keyword evidence="5 8" id="KW-1133">Transmembrane helix</keyword>
<keyword evidence="6 8" id="KW-0472">Membrane</keyword>
<evidence type="ECO:0000256" key="8">
    <source>
        <dbReference type="SAM" id="Phobius"/>
    </source>
</evidence>
<organism evidence="10 11">
    <name type="scientific">Sphagnum troendelagicum</name>
    <dbReference type="NCBI Taxonomy" id="128251"/>
    <lineage>
        <taxon>Eukaryota</taxon>
        <taxon>Viridiplantae</taxon>
        <taxon>Streptophyta</taxon>
        <taxon>Embryophyta</taxon>
        <taxon>Bryophyta</taxon>
        <taxon>Sphagnophytina</taxon>
        <taxon>Sphagnopsida</taxon>
        <taxon>Sphagnales</taxon>
        <taxon>Sphagnaceae</taxon>
        <taxon>Sphagnum</taxon>
    </lineage>
</organism>
<dbReference type="SUPFAM" id="SSF52058">
    <property type="entry name" value="L domain-like"/>
    <property type="match status" value="1"/>
</dbReference>
<dbReference type="Gene3D" id="3.80.10.10">
    <property type="entry name" value="Ribonuclease Inhibitor"/>
    <property type="match status" value="2"/>
</dbReference>
<protein>
    <recommendedName>
        <fullName evidence="9">Protein kinase domain-containing protein</fullName>
    </recommendedName>
</protein>
<dbReference type="PANTHER" id="PTHR48007:SF4">
    <property type="entry name" value="LEUCINE-RICH REPEAT RECEPTOR-LIKE PROTEIN KINASE PXC1"/>
    <property type="match status" value="1"/>
</dbReference>
<sequence>MNTRLFATSIRMPNPLRMLTFILAKEHSLVHQITGSLGTSSVQSDAQALINFMRESDPSGVLKLSMSLQNPWVNASDHCSWFGVICRQGRVWKLVVENLKLNGTFPSNTLSRLEGLQVLSLKGNMLTGTIPVDLALVGNLKILYLNENRFSGEIPAVFSTFHRLNVLNLANNNLTGPIPTAVCAMPVRDLILQDNQLSGDIPDNVMATNFNVSNNNLSGPIPPNVAAKYMSTSFEGNLYLCGKPLNTSCSSQNASAPARTAFPSGAKSPSSGTNETSSALPPIANSNKGGLSTDKIAAIVVCSVVVLIVVTFMAFVIYWRSKYGTSGEEKPKRKRKLSSGSCSGHFSGSFSTQFSGQLPGQFSAQVAPEGEEGSTRVCNLILFEGDDRAFGLEDLLRASAQMLGKGSIGTAYKVTLEGGHSVAVKRLRNMKNMSRKNFEHQLEVIRKLVHPNVAPLRAYYHTPEEKLLVFDYYPNGNLFSILHLKHPSLEPLDWTGRLKIARGVARGLAFLHETIKLPHGNLKASNVLLDCNGEPHIADFGLAPLTNNTSATGNQIAGYRAPECAQSRRMTQKVDVYAFGILILEILTGRKPTNSSDEIDLPQWVNSLPREEVIDKDMGQSSMVAEEDKLVLLDVALKCIAFNPEKRPKMSRALEYIELLHLPEDPSDSFCDISAVNVAPEGNFVHSSFNAEQHLP</sequence>
<dbReference type="Pfam" id="PF00560">
    <property type="entry name" value="LRR_1"/>
    <property type="match status" value="2"/>
</dbReference>
<dbReference type="InterPro" id="IPR001245">
    <property type="entry name" value="Ser-Thr/Tyr_kinase_cat_dom"/>
</dbReference>
<dbReference type="InterPro" id="IPR011009">
    <property type="entry name" value="Kinase-like_dom_sf"/>
</dbReference>
<comment type="subcellular location">
    <subcellularLocation>
        <location evidence="1">Membrane</location>
    </subcellularLocation>
</comment>
<feature type="region of interest" description="Disordered" evidence="7">
    <location>
        <begin position="256"/>
        <end position="281"/>
    </location>
</feature>
<dbReference type="Pfam" id="PF07714">
    <property type="entry name" value="PK_Tyr_Ser-Thr"/>
    <property type="match status" value="1"/>
</dbReference>
<dbReference type="InterPro" id="IPR032675">
    <property type="entry name" value="LRR_dom_sf"/>
</dbReference>
<dbReference type="InterPro" id="IPR013210">
    <property type="entry name" value="LRR_N_plant-typ"/>
</dbReference>
<dbReference type="PROSITE" id="PS50011">
    <property type="entry name" value="PROTEIN_KINASE_DOM"/>
    <property type="match status" value="1"/>
</dbReference>
<feature type="compositionally biased region" description="Polar residues" evidence="7">
    <location>
        <begin position="267"/>
        <end position="281"/>
    </location>
</feature>
<keyword evidence="4" id="KW-0677">Repeat</keyword>
<gene>
    <name evidence="10" type="ORF">CSSPTR1EN2_LOCUS6180</name>
</gene>
<dbReference type="SUPFAM" id="SSF56112">
    <property type="entry name" value="Protein kinase-like (PK-like)"/>
    <property type="match status" value="1"/>
</dbReference>
<dbReference type="Gene3D" id="3.30.200.20">
    <property type="entry name" value="Phosphorylase Kinase, domain 1"/>
    <property type="match status" value="1"/>
</dbReference>
<reference evidence="10" key="1">
    <citation type="submission" date="2024-02" db="EMBL/GenBank/DDBJ databases">
        <authorList>
            <consortium name="ELIXIR-Norway"/>
            <consortium name="Elixir Norway"/>
        </authorList>
    </citation>
    <scope>NUCLEOTIDE SEQUENCE</scope>
</reference>
<evidence type="ECO:0000313" key="10">
    <source>
        <dbReference type="EMBL" id="CAK9201984.1"/>
    </source>
</evidence>
<dbReference type="InterPro" id="IPR046959">
    <property type="entry name" value="PRK1-6/SRF4-like"/>
</dbReference>
<dbReference type="Gene3D" id="1.10.510.10">
    <property type="entry name" value="Transferase(Phosphotransferase) domain 1"/>
    <property type="match status" value="1"/>
</dbReference>
<evidence type="ECO:0000256" key="3">
    <source>
        <dbReference type="ARBA" id="ARBA00022692"/>
    </source>
</evidence>
<dbReference type="InterPro" id="IPR000719">
    <property type="entry name" value="Prot_kinase_dom"/>
</dbReference>
<proteinExistence type="predicted"/>
<dbReference type="Proteomes" id="UP001497512">
    <property type="component" value="Chromosome 13"/>
</dbReference>
<evidence type="ECO:0000256" key="7">
    <source>
        <dbReference type="SAM" id="MobiDB-lite"/>
    </source>
</evidence>
<name>A0ABP0TPS7_9BRYO</name>
<evidence type="ECO:0000256" key="4">
    <source>
        <dbReference type="ARBA" id="ARBA00022737"/>
    </source>
</evidence>
<dbReference type="PANTHER" id="PTHR48007">
    <property type="entry name" value="LEUCINE-RICH REPEAT RECEPTOR-LIKE PROTEIN KINASE PXC1"/>
    <property type="match status" value="1"/>
</dbReference>
<evidence type="ECO:0000313" key="11">
    <source>
        <dbReference type="Proteomes" id="UP001497512"/>
    </source>
</evidence>
<evidence type="ECO:0000259" key="9">
    <source>
        <dbReference type="PROSITE" id="PS50011"/>
    </source>
</evidence>
<keyword evidence="11" id="KW-1185">Reference proteome</keyword>
<keyword evidence="3 8" id="KW-0812">Transmembrane</keyword>
<evidence type="ECO:0000256" key="6">
    <source>
        <dbReference type="ARBA" id="ARBA00023136"/>
    </source>
</evidence>
<dbReference type="InterPro" id="IPR001611">
    <property type="entry name" value="Leu-rich_rpt"/>
</dbReference>
<dbReference type="CDD" id="cd14066">
    <property type="entry name" value="STKc_IRAK"/>
    <property type="match status" value="1"/>
</dbReference>
<accession>A0ABP0TPS7</accession>
<evidence type="ECO:0000256" key="2">
    <source>
        <dbReference type="ARBA" id="ARBA00022614"/>
    </source>
</evidence>
<feature type="domain" description="Protein kinase" evidence="9">
    <location>
        <begin position="397"/>
        <end position="659"/>
    </location>
</feature>
<feature type="transmembrane region" description="Helical" evidence="8">
    <location>
        <begin position="296"/>
        <end position="319"/>
    </location>
</feature>
<dbReference type="Pfam" id="PF08263">
    <property type="entry name" value="LRRNT_2"/>
    <property type="match status" value="1"/>
</dbReference>
<evidence type="ECO:0000256" key="1">
    <source>
        <dbReference type="ARBA" id="ARBA00004370"/>
    </source>
</evidence>
<evidence type="ECO:0000256" key="5">
    <source>
        <dbReference type="ARBA" id="ARBA00022989"/>
    </source>
</evidence>
<keyword evidence="2" id="KW-0433">Leucine-rich repeat</keyword>